<organism evidence="2 4">
    <name type="scientific">Trichinella pseudospiralis</name>
    <name type="common">Parasitic roundworm</name>
    <dbReference type="NCBI Taxonomy" id="6337"/>
    <lineage>
        <taxon>Eukaryota</taxon>
        <taxon>Metazoa</taxon>
        <taxon>Ecdysozoa</taxon>
        <taxon>Nematoda</taxon>
        <taxon>Enoplea</taxon>
        <taxon>Dorylaimia</taxon>
        <taxon>Trichinellida</taxon>
        <taxon>Trichinellidae</taxon>
        <taxon>Trichinella</taxon>
    </lineage>
</organism>
<dbReference type="AlphaFoldDB" id="A0A0V1K7E7"/>
<evidence type="ECO:0000313" key="4">
    <source>
        <dbReference type="Proteomes" id="UP000054826"/>
    </source>
</evidence>
<comment type="caution">
    <text evidence="2">The sequence shown here is derived from an EMBL/GenBank/DDBJ whole genome shotgun (WGS) entry which is preliminary data.</text>
</comment>
<reference evidence="3 4" key="1">
    <citation type="submission" date="2015-01" db="EMBL/GenBank/DDBJ databases">
        <title>Evolution of Trichinella species and genotypes.</title>
        <authorList>
            <person name="Korhonen P.K."/>
            <person name="Edoardo P."/>
            <person name="Giuseppe L.R."/>
            <person name="Gasser R.B."/>
        </authorList>
    </citation>
    <scope>NUCLEOTIDE SEQUENCE [LARGE SCALE GENOMIC DNA]</scope>
    <source>
        <strain evidence="2">ISS176</strain>
        <strain evidence="1">ISS588</strain>
    </source>
</reference>
<accession>A0A0V1K7E7</accession>
<dbReference type="EMBL" id="JYDS01000024">
    <property type="protein sequence ID" value="KRZ31537.1"/>
    <property type="molecule type" value="Genomic_DNA"/>
</dbReference>
<proteinExistence type="predicted"/>
<gene>
    <name evidence="1" type="ORF">T4B_4277</name>
    <name evidence="2" type="ORF">T4C_8110</name>
</gene>
<protein>
    <submittedName>
        <fullName evidence="2">Uncharacterized protein</fullName>
    </submittedName>
</protein>
<sequence>MGSIKCRLQYFKVQFDVLSFPKYIAPFGMITLKCMIRALKYKSQTKYYIRSVPQMFYYNSADKEN</sequence>
<dbReference type="Proteomes" id="UP000054805">
    <property type="component" value="Unassembled WGS sequence"/>
</dbReference>
<evidence type="ECO:0000313" key="2">
    <source>
        <dbReference type="EMBL" id="KRZ43153.1"/>
    </source>
</evidence>
<evidence type="ECO:0000313" key="1">
    <source>
        <dbReference type="EMBL" id="KRZ31537.1"/>
    </source>
</evidence>
<dbReference type="EMBL" id="JYDV01000011">
    <property type="protein sequence ID" value="KRZ43153.1"/>
    <property type="molecule type" value="Genomic_DNA"/>
</dbReference>
<evidence type="ECO:0000313" key="3">
    <source>
        <dbReference type="Proteomes" id="UP000054805"/>
    </source>
</evidence>
<name>A0A0V1K7E7_TRIPS</name>
<keyword evidence="3" id="KW-1185">Reference proteome</keyword>
<dbReference type="Proteomes" id="UP000054826">
    <property type="component" value="Unassembled WGS sequence"/>
</dbReference>